<evidence type="ECO:0000256" key="1">
    <source>
        <dbReference type="SAM" id="MobiDB-lite"/>
    </source>
</evidence>
<organism evidence="2 3">
    <name type="scientific">Rattus norvegicus</name>
    <name type="common">Rat</name>
    <dbReference type="NCBI Taxonomy" id="10116"/>
    <lineage>
        <taxon>Eukaryota</taxon>
        <taxon>Metazoa</taxon>
        <taxon>Chordata</taxon>
        <taxon>Craniata</taxon>
        <taxon>Vertebrata</taxon>
        <taxon>Euteleostomi</taxon>
        <taxon>Mammalia</taxon>
        <taxon>Eutheria</taxon>
        <taxon>Euarchontoglires</taxon>
        <taxon>Glires</taxon>
        <taxon>Rodentia</taxon>
        <taxon>Myomorpha</taxon>
        <taxon>Muroidea</taxon>
        <taxon>Muridae</taxon>
        <taxon>Murinae</taxon>
        <taxon>Rattus</taxon>
    </lineage>
</organism>
<reference evidence="2 3" key="1">
    <citation type="submission" date="2005-09" db="EMBL/GenBank/DDBJ databases">
        <authorList>
            <person name="Mural R.J."/>
            <person name="Li P.W."/>
            <person name="Adams M.D."/>
            <person name="Amanatides P.G."/>
            <person name="Baden-Tillson H."/>
            <person name="Barnstead M."/>
            <person name="Chin S.H."/>
            <person name="Dew I."/>
            <person name="Evans C.A."/>
            <person name="Ferriera S."/>
            <person name="Flanigan M."/>
            <person name="Fosler C."/>
            <person name="Glodek A."/>
            <person name="Gu Z."/>
            <person name="Holt R.A."/>
            <person name="Jennings D."/>
            <person name="Kraft C.L."/>
            <person name="Lu F."/>
            <person name="Nguyen T."/>
            <person name="Nusskern D.R."/>
            <person name="Pfannkoch C.M."/>
            <person name="Sitter C."/>
            <person name="Sutton G.G."/>
            <person name="Venter J.C."/>
            <person name="Wang Z."/>
            <person name="Woodage T."/>
            <person name="Zheng X.H."/>
            <person name="Zhong F."/>
        </authorList>
    </citation>
    <scope>NUCLEOTIDE SEQUENCE [LARGE SCALE GENOMIC DNA]</scope>
    <source>
        <strain>BN</strain>
        <strain evidence="3">Sprague-Dawley</strain>
    </source>
</reference>
<dbReference type="Proteomes" id="UP000234681">
    <property type="component" value="Chromosome 3"/>
</dbReference>
<protein>
    <submittedName>
        <fullName evidence="2">RCG45809</fullName>
    </submittedName>
</protein>
<feature type="region of interest" description="Disordered" evidence="1">
    <location>
        <begin position="1"/>
        <end position="20"/>
    </location>
</feature>
<sequence length="20" mass="2231">MPEWPFPCSLVVTQDTPADP</sequence>
<evidence type="ECO:0000313" key="2">
    <source>
        <dbReference type="EMBL" id="EDL93126.1"/>
    </source>
</evidence>
<name>A6JUH2_RAT</name>
<feature type="compositionally biased region" description="Polar residues" evidence="1">
    <location>
        <begin position="11"/>
        <end position="20"/>
    </location>
</feature>
<evidence type="ECO:0000313" key="3">
    <source>
        <dbReference type="Proteomes" id="UP000234681"/>
    </source>
</evidence>
<gene>
    <name evidence="2" type="ORF">rCG_45809</name>
</gene>
<dbReference type="EMBL" id="CH474001">
    <property type="protein sequence ID" value="EDL93126.1"/>
    <property type="molecule type" value="Genomic_DNA"/>
</dbReference>
<dbReference type="AlphaFoldDB" id="A6JUH2"/>
<proteinExistence type="predicted"/>
<accession>A6JUH2</accession>